<dbReference type="PANTHER" id="PTHR12809">
    <property type="entry name" value="MEDIATOR COMPLEX SUBUNIT"/>
    <property type="match status" value="1"/>
</dbReference>
<comment type="function">
    <text evidence="7">Component of the Mediator complex, a coactivator involved in the regulated transcription of nearly all RNA polymerase II-dependent genes. Mediator functions as a bridge to convey information from gene-specific regulatory proteins to the basal RNA polymerase II transcription machinery. Mediator is recruited to promoters by direct interactions with regulatory proteins and serves as a scaffold for the assembly of a functional preinitiation complex with RNA polymerase II and the general transcription factors.</text>
</comment>
<feature type="domain" description="Mediator complex subunit MED14 N-terminal" evidence="9">
    <location>
        <begin position="31"/>
        <end position="220"/>
    </location>
</feature>
<dbReference type="EMBL" id="UZAM01009721">
    <property type="protein sequence ID" value="VDP09938.1"/>
    <property type="molecule type" value="Genomic_DNA"/>
</dbReference>
<keyword evidence="5 7" id="KW-0804">Transcription</keyword>
<sequence>MTDEDDVSDASPQPLTFPLPDVPASQGPPSIPFPMLLDFSIQKTYQDLTVLVELSPKKSDIERKVSIVQFAFSARQLFIRLLAVVKWARSGTKFDVCTAITCYLDQQASTFVDTADRLFAMSRDVLSQALLPSFQIPAAVDVLSLGKYLRLPLHIKNRFITEETVSPKEQRSVLNRMNQVIENRLFSIIKLIPRPMRNFSVRNGTVKFCVLGEFEVSATLLGQRPSTPWTLLNLKILVEDTRLSDGADLLHPTQTTLLHQLLQTR</sequence>
<feature type="region of interest" description="Disordered" evidence="8">
    <location>
        <begin position="1"/>
        <end position="22"/>
    </location>
</feature>
<dbReference type="GO" id="GO:0016592">
    <property type="term" value="C:mediator complex"/>
    <property type="evidence" value="ECO:0007669"/>
    <property type="project" value="UniProtKB-UniRule"/>
</dbReference>
<dbReference type="PANTHER" id="PTHR12809:SF2">
    <property type="entry name" value="MEDIATOR OF RNA POLYMERASE II TRANSCRIPTION SUBUNIT 14"/>
    <property type="match status" value="1"/>
</dbReference>
<dbReference type="GO" id="GO:0070847">
    <property type="term" value="C:core mediator complex"/>
    <property type="evidence" value="ECO:0007669"/>
    <property type="project" value="TreeGrafter"/>
</dbReference>
<keyword evidence="4 7" id="KW-0010">Activator</keyword>
<keyword evidence="3 7" id="KW-0805">Transcription regulation</keyword>
<evidence type="ECO:0000256" key="6">
    <source>
        <dbReference type="ARBA" id="ARBA00023242"/>
    </source>
</evidence>
<reference evidence="12" key="1">
    <citation type="submission" date="2016-06" db="UniProtKB">
        <authorList>
            <consortium name="WormBaseParasite"/>
        </authorList>
    </citation>
    <scope>IDENTIFICATION</scope>
</reference>
<evidence type="ECO:0000256" key="7">
    <source>
        <dbReference type="RuleBase" id="RU365082"/>
    </source>
</evidence>
<keyword evidence="6 7" id="KW-0539">Nucleus</keyword>
<evidence type="ECO:0000256" key="8">
    <source>
        <dbReference type="SAM" id="MobiDB-lite"/>
    </source>
</evidence>
<dbReference type="GO" id="GO:0003712">
    <property type="term" value="F:transcription coregulator activity"/>
    <property type="evidence" value="ECO:0007669"/>
    <property type="project" value="UniProtKB-UniRule"/>
</dbReference>
<proteinExistence type="inferred from homology"/>
<dbReference type="InterPro" id="IPR013947">
    <property type="entry name" value="Mediator_Med14"/>
</dbReference>
<reference evidence="10 11" key="2">
    <citation type="submission" date="2018-11" db="EMBL/GenBank/DDBJ databases">
        <authorList>
            <consortium name="Pathogen Informatics"/>
        </authorList>
    </citation>
    <scope>NUCLEOTIDE SEQUENCE [LARGE SCALE GENOMIC DNA]</scope>
</reference>
<dbReference type="WBParaSite" id="SBAD_0000664801-mRNA-1">
    <property type="protein sequence ID" value="SBAD_0000664801-mRNA-1"/>
    <property type="gene ID" value="SBAD_0000664801"/>
</dbReference>
<dbReference type="InterPro" id="IPR055122">
    <property type="entry name" value="Med14_N"/>
</dbReference>
<evidence type="ECO:0000256" key="1">
    <source>
        <dbReference type="ARBA" id="ARBA00004123"/>
    </source>
</evidence>
<organism evidence="12">
    <name type="scientific">Soboliphyme baturini</name>
    <dbReference type="NCBI Taxonomy" id="241478"/>
    <lineage>
        <taxon>Eukaryota</taxon>
        <taxon>Metazoa</taxon>
        <taxon>Ecdysozoa</taxon>
        <taxon>Nematoda</taxon>
        <taxon>Enoplea</taxon>
        <taxon>Dorylaimia</taxon>
        <taxon>Dioctophymatida</taxon>
        <taxon>Dioctophymatoidea</taxon>
        <taxon>Soboliphymatidae</taxon>
        <taxon>Soboliphyme</taxon>
    </lineage>
</organism>
<evidence type="ECO:0000256" key="3">
    <source>
        <dbReference type="ARBA" id="ARBA00023015"/>
    </source>
</evidence>
<dbReference type="GO" id="GO:0006357">
    <property type="term" value="P:regulation of transcription by RNA polymerase II"/>
    <property type="evidence" value="ECO:0007669"/>
    <property type="project" value="InterPro"/>
</dbReference>
<name>A0A183IS04_9BILA</name>
<dbReference type="Pfam" id="PF08638">
    <property type="entry name" value="Med14"/>
    <property type="match status" value="1"/>
</dbReference>
<evidence type="ECO:0000313" key="11">
    <source>
        <dbReference type="Proteomes" id="UP000270296"/>
    </source>
</evidence>
<comment type="subunit">
    <text evidence="7">Component of the Mediator complex.</text>
</comment>
<evidence type="ECO:0000256" key="4">
    <source>
        <dbReference type="ARBA" id="ARBA00023159"/>
    </source>
</evidence>
<keyword evidence="11" id="KW-1185">Reference proteome</keyword>
<comment type="subcellular location">
    <subcellularLocation>
        <location evidence="1 7">Nucleus</location>
    </subcellularLocation>
</comment>
<dbReference type="OrthoDB" id="205099at2759"/>
<evidence type="ECO:0000256" key="2">
    <source>
        <dbReference type="ARBA" id="ARBA00007813"/>
    </source>
</evidence>
<accession>A0A183IS04</accession>
<comment type="similarity">
    <text evidence="2 7">Belongs to the Mediator complex subunit 14 family.</text>
</comment>
<evidence type="ECO:0000313" key="12">
    <source>
        <dbReference type="WBParaSite" id="SBAD_0000664801-mRNA-1"/>
    </source>
</evidence>
<dbReference type="Proteomes" id="UP000270296">
    <property type="component" value="Unassembled WGS sequence"/>
</dbReference>
<evidence type="ECO:0000256" key="5">
    <source>
        <dbReference type="ARBA" id="ARBA00023163"/>
    </source>
</evidence>
<dbReference type="AlphaFoldDB" id="A0A183IS04"/>
<evidence type="ECO:0000313" key="10">
    <source>
        <dbReference type="EMBL" id="VDP09938.1"/>
    </source>
</evidence>
<gene>
    <name evidence="10" type="ORF">SBAD_LOCUS6401</name>
</gene>
<evidence type="ECO:0000259" key="9">
    <source>
        <dbReference type="Pfam" id="PF08638"/>
    </source>
</evidence>
<protein>
    <recommendedName>
        <fullName evidence="7">Mediator of RNA polymerase II transcription subunit 14</fullName>
    </recommendedName>
    <alternativeName>
        <fullName evidence="7">Mediator complex subunit 14</fullName>
    </alternativeName>
</protein>